<dbReference type="PROSITE" id="PS00098">
    <property type="entry name" value="THIOLASE_1"/>
    <property type="match status" value="1"/>
</dbReference>
<dbReference type="InterPro" id="IPR016039">
    <property type="entry name" value="Thiolase-like"/>
</dbReference>
<keyword evidence="4 7" id="KW-0012">Acyltransferase</keyword>
<dbReference type="NCBIfam" id="TIGR01930">
    <property type="entry name" value="AcCoA-C-Actrans"/>
    <property type="match status" value="1"/>
</dbReference>
<evidence type="ECO:0000256" key="2">
    <source>
        <dbReference type="ARBA" id="ARBA00012705"/>
    </source>
</evidence>
<dbReference type="InterPro" id="IPR020617">
    <property type="entry name" value="Thiolase_C"/>
</dbReference>
<keyword evidence="3 7" id="KW-0808">Transferase</keyword>
<dbReference type="InterPro" id="IPR020613">
    <property type="entry name" value="Thiolase_CS"/>
</dbReference>
<dbReference type="InterPro" id="IPR020610">
    <property type="entry name" value="Thiolase_AS"/>
</dbReference>
<feature type="active site" description="Acyl-thioester intermediate" evidence="6">
    <location>
        <position position="88"/>
    </location>
</feature>
<dbReference type="FunFam" id="3.40.47.10:FF:000010">
    <property type="entry name" value="Acetyl-CoA acetyltransferase (Thiolase)"/>
    <property type="match status" value="1"/>
</dbReference>
<dbReference type="InterPro" id="IPR002155">
    <property type="entry name" value="Thiolase"/>
</dbReference>
<dbReference type="Pfam" id="PF00108">
    <property type="entry name" value="Thiolase_N"/>
    <property type="match status" value="1"/>
</dbReference>
<feature type="domain" description="Thiolase C-terminal" evidence="9">
    <location>
        <begin position="271"/>
        <end position="399"/>
    </location>
</feature>
<comment type="similarity">
    <text evidence="1 7">Belongs to the thiolase-like superfamily. Thiolase family.</text>
</comment>
<proteinExistence type="inferred from homology"/>
<evidence type="ECO:0000313" key="10">
    <source>
        <dbReference type="EMBL" id="AJG37968.1"/>
    </source>
</evidence>
<dbReference type="PROSITE" id="PS00099">
    <property type="entry name" value="THIOLASE_3"/>
    <property type="match status" value="1"/>
</dbReference>
<dbReference type="GO" id="GO:0003985">
    <property type="term" value="F:acetyl-CoA C-acetyltransferase activity"/>
    <property type="evidence" value="ECO:0007669"/>
    <property type="project" value="UniProtKB-EC"/>
</dbReference>
<evidence type="ECO:0000256" key="5">
    <source>
        <dbReference type="ARBA" id="ARBA00030755"/>
    </source>
</evidence>
<dbReference type="CDD" id="cd00751">
    <property type="entry name" value="thiolase"/>
    <property type="match status" value="1"/>
</dbReference>
<evidence type="ECO:0000259" key="9">
    <source>
        <dbReference type="Pfam" id="PF02803"/>
    </source>
</evidence>
<evidence type="ECO:0000256" key="6">
    <source>
        <dbReference type="PIRSR" id="PIRSR000429-1"/>
    </source>
</evidence>
<dbReference type="EMBL" id="KF831415">
    <property type="protein sequence ID" value="AJG37968.1"/>
    <property type="molecule type" value="Genomic_DNA"/>
</dbReference>
<dbReference type="Pfam" id="PF02803">
    <property type="entry name" value="Thiolase_C"/>
    <property type="match status" value="1"/>
</dbReference>
<evidence type="ECO:0000256" key="7">
    <source>
        <dbReference type="RuleBase" id="RU003557"/>
    </source>
</evidence>
<evidence type="ECO:0000256" key="4">
    <source>
        <dbReference type="ARBA" id="ARBA00023315"/>
    </source>
</evidence>
<reference evidence="10" key="1">
    <citation type="journal article" date="2015" name="Environ. Microbiol.">
        <title>Pressure adaptation is linked to thermal adaptation in salt-saturated marine habitats.</title>
        <authorList>
            <consortium name="The MAMBA Consortium"/>
            <person name="Alcaide M."/>
            <person name="Stogios P.J."/>
            <person name="Lafraya A."/>
            <person name="Tchigvintsev A."/>
            <person name="Flick R."/>
            <person name="Bargiela R."/>
            <person name="Chernikova T.N."/>
            <person name="Reva O.N."/>
            <person name="Hai T."/>
            <person name="Leggewie C.C."/>
            <person name="Katzke N."/>
            <person name="La Cono V."/>
            <person name="Matesanz R."/>
            <person name="Jebbar M."/>
            <person name="Jaeger K.E."/>
            <person name="Yakimov M.M."/>
            <person name="Yakunin A.F."/>
            <person name="Golyshin P.N."/>
            <person name="Golyshina O.V."/>
            <person name="Savchenko A."/>
            <person name="Ferrer M."/>
        </authorList>
    </citation>
    <scope>NUCLEOTIDE SEQUENCE</scope>
</reference>
<evidence type="ECO:0000256" key="1">
    <source>
        <dbReference type="ARBA" id="ARBA00010982"/>
    </source>
</evidence>
<feature type="domain" description="Thiolase N-terminal" evidence="8">
    <location>
        <begin position="4"/>
        <end position="263"/>
    </location>
</feature>
<dbReference type="EC" id="2.3.1.9" evidence="2"/>
<name>A0A0B5KUD4_9FIRM</name>
<dbReference type="AlphaFoldDB" id="A0A0B5KUD4"/>
<dbReference type="Gene3D" id="3.40.47.10">
    <property type="match status" value="2"/>
</dbReference>
<dbReference type="SUPFAM" id="SSF53901">
    <property type="entry name" value="Thiolase-like"/>
    <property type="match status" value="2"/>
</dbReference>
<organism evidence="10">
    <name type="scientific">Firmicutes bacterium enrichment culture clone fosmid MGS-M2</name>
    <dbReference type="NCBI Taxonomy" id="1549349"/>
    <lineage>
        <taxon>Bacteria</taxon>
        <taxon>Bacillati</taxon>
        <taxon>Bacillota</taxon>
        <taxon>environmental samples</taxon>
    </lineage>
</organism>
<dbReference type="PANTHER" id="PTHR18919:SF107">
    <property type="entry name" value="ACETYL-COA ACETYLTRANSFERASE, CYTOSOLIC"/>
    <property type="match status" value="1"/>
</dbReference>
<accession>A0A0B5KUD4</accession>
<sequence>MSKVFIVSAKRTPIGSFTGSLSTVHPADLGSTVVKNILEETKIPKDAIDELIVGNILPAGIGQGLGRQISIGSGIPVSVPAYSLNMVCGSGMKTIINAYTSIKAGIHNLVIVGGSESMSRAPFISPHEIRSGMKMGGIVLKDHMIEDALTDVFNNVHMGITAENIVDKYELTREEQDEFAIHSQEKAIKAVDEGRFKDEIVPVVVKHRKGEDIIDTDEYPNRRTSLEKLGTLRAAFKKGGSVTAGNSSGINDGASFMLVASEEAVKKYNLTPLVEVVGFGQGGVEPLYMGLGPVPAIKNALVSANMKLSDMELLELNEAFAAQSLGVIKELVDQHDLTKDEILERTNVNGGAIALGHPVGASGNRITTTLIHEMKKRNLTYGLASLCIGGGMGTAIIVKNVEVK</sequence>
<dbReference type="InterPro" id="IPR020616">
    <property type="entry name" value="Thiolase_N"/>
</dbReference>
<feature type="active site" description="Proton acceptor" evidence="6">
    <location>
        <position position="357"/>
    </location>
</feature>
<evidence type="ECO:0000259" key="8">
    <source>
        <dbReference type="Pfam" id="PF00108"/>
    </source>
</evidence>
<dbReference type="PROSITE" id="PS00737">
    <property type="entry name" value="THIOLASE_2"/>
    <property type="match status" value="1"/>
</dbReference>
<dbReference type="PIRSF" id="PIRSF000429">
    <property type="entry name" value="Ac-CoA_Ac_transf"/>
    <property type="match status" value="1"/>
</dbReference>
<evidence type="ECO:0000256" key="3">
    <source>
        <dbReference type="ARBA" id="ARBA00022679"/>
    </source>
</evidence>
<dbReference type="InterPro" id="IPR020615">
    <property type="entry name" value="Thiolase_acyl_enz_int_AS"/>
</dbReference>
<feature type="active site" description="Proton acceptor" evidence="6">
    <location>
        <position position="387"/>
    </location>
</feature>
<dbReference type="PANTHER" id="PTHR18919">
    <property type="entry name" value="ACETYL-COA C-ACYLTRANSFERASE"/>
    <property type="match status" value="1"/>
</dbReference>
<protein>
    <recommendedName>
        <fullName evidence="2">acetyl-CoA C-acetyltransferase</fullName>
        <ecNumber evidence="2">2.3.1.9</ecNumber>
    </recommendedName>
    <alternativeName>
        <fullName evidence="5">Acetoacetyl-CoA thiolase</fullName>
    </alternativeName>
</protein>